<dbReference type="KEGG" id="bbis:104988929"/>
<feature type="signal peptide" evidence="1">
    <location>
        <begin position="1"/>
        <end position="15"/>
    </location>
</feature>
<proteinExistence type="predicted"/>
<keyword evidence="1" id="KW-0732">Signal</keyword>
<reference evidence="3 4" key="1">
    <citation type="submission" date="2025-04" db="UniProtKB">
        <authorList>
            <consortium name="RefSeq"/>
        </authorList>
    </citation>
    <scope>IDENTIFICATION</scope>
    <source>
        <tissue evidence="3 4">Blood</tissue>
    </source>
</reference>
<dbReference type="RefSeq" id="XP_010838724.1">
    <property type="nucleotide sequence ID" value="XM_010840422.1"/>
</dbReference>
<gene>
    <name evidence="3 4" type="primary">LOC104988929</name>
</gene>
<dbReference type="Proteomes" id="UP000515208">
    <property type="component" value="Unplaced"/>
</dbReference>
<evidence type="ECO:0000256" key="1">
    <source>
        <dbReference type="SAM" id="SignalP"/>
    </source>
</evidence>
<dbReference type="AlphaFoldDB" id="A0A6P3HHX5"/>
<feature type="chain" id="PRO_5044646174" evidence="1">
    <location>
        <begin position="16"/>
        <end position="161"/>
    </location>
</feature>
<evidence type="ECO:0000313" key="4">
    <source>
        <dbReference type="RefSeq" id="XP_010838724.1"/>
    </source>
</evidence>
<dbReference type="RefSeq" id="XP_010838723.1">
    <property type="nucleotide sequence ID" value="XM_010840421.1"/>
</dbReference>
<evidence type="ECO:0000313" key="3">
    <source>
        <dbReference type="RefSeq" id="XP_010838723.1"/>
    </source>
</evidence>
<name>A0A6P3HHX5_BISBB</name>
<sequence>MEWTILLFHSKWTIAFVFGLGECRSAPAPISLPGPGSYLDPRPAHSGRVAPAAVCHQLQLWRLYSRLWRLYSRLWRLYSRLWRLYSRLWQLYSLLWQLYSRLWQLYSLHTLLTKLLLRVPEGIHPYPRDLITSPGPLMRTVPASLSLPCWRVITKPCSAKA</sequence>
<accession>A0A6P3HHX5</accession>
<dbReference type="GeneID" id="104988929"/>
<evidence type="ECO:0000313" key="2">
    <source>
        <dbReference type="Proteomes" id="UP000515208"/>
    </source>
</evidence>
<protein>
    <submittedName>
        <fullName evidence="3 4">Uncharacterized protein LOC104988929 isoform X1</fullName>
    </submittedName>
</protein>
<keyword evidence="2" id="KW-1185">Reference proteome</keyword>
<organism evidence="2 4">
    <name type="scientific">Bison bison bison</name>
    <name type="common">North American plains bison</name>
    <dbReference type="NCBI Taxonomy" id="43346"/>
    <lineage>
        <taxon>Eukaryota</taxon>
        <taxon>Metazoa</taxon>
        <taxon>Chordata</taxon>
        <taxon>Craniata</taxon>
        <taxon>Vertebrata</taxon>
        <taxon>Euteleostomi</taxon>
        <taxon>Mammalia</taxon>
        <taxon>Eutheria</taxon>
        <taxon>Laurasiatheria</taxon>
        <taxon>Artiodactyla</taxon>
        <taxon>Ruminantia</taxon>
        <taxon>Pecora</taxon>
        <taxon>Bovidae</taxon>
        <taxon>Bovinae</taxon>
        <taxon>Bison</taxon>
    </lineage>
</organism>